<comment type="caution">
    <text evidence="3">The sequence shown here is derived from an EMBL/GenBank/DDBJ whole genome shotgun (WGS) entry which is preliminary data.</text>
</comment>
<dbReference type="EMBL" id="JBHSSN010000015">
    <property type="protein sequence ID" value="MFC6324053.1"/>
    <property type="molecule type" value="Genomic_DNA"/>
</dbReference>
<feature type="transmembrane region" description="Helical" evidence="2">
    <location>
        <begin position="6"/>
        <end position="25"/>
    </location>
</feature>
<gene>
    <name evidence="3" type="ORF">ACFP1F_09905</name>
</gene>
<keyword evidence="2" id="KW-0812">Transmembrane</keyword>
<keyword evidence="2" id="KW-0472">Membrane</keyword>
<evidence type="ECO:0000256" key="1">
    <source>
        <dbReference type="SAM" id="MobiDB-lite"/>
    </source>
</evidence>
<keyword evidence="4" id="KW-1185">Reference proteome</keyword>
<protein>
    <submittedName>
        <fullName evidence="3">Phage holin family protein</fullName>
    </submittedName>
</protein>
<dbReference type="RefSeq" id="WP_125593065.1">
    <property type="nucleotide sequence ID" value="NZ_JBHSSN010000015.1"/>
</dbReference>
<sequence length="122" mass="13056">MDIIQNLNLINASELLLIAICCYVLTSGIKKTRIKNAYMPFISMAVGILIGVIVALAYHDVNIVKAGIAGFLVGGWTSGLFTGIKGAFGGYEVDNKTSNSKSSGPVEVSTPKYDTKINTRRN</sequence>
<evidence type="ECO:0000256" key="2">
    <source>
        <dbReference type="SAM" id="Phobius"/>
    </source>
</evidence>
<feature type="transmembrane region" description="Helical" evidence="2">
    <location>
        <begin position="37"/>
        <end position="57"/>
    </location>
</feature>
<accession>A0ABW1UX86</accession>
<organism evidence="3 4">
    <name type="scientific">Companilactobacillus baiquanensis</name>
    <dbReference type="NCBI Taxonomy" id="2486005"/>
    <lineage>
        <taxon>Bacteria</taxon>
        <taxon>Bacillati</taxon>
        <taxon>Bacillota</taxon>
        <taxon>Bacilli</taxon>
        <taxon>Lactobacillales</taxon>
        <taxon>Lactobacillaceae</taxon>
        <taxon>Companilactobacillus</taxon>
    </lineage>
</organism>
<feature type="region of interest" description="Disordered" evidence="1">
    <location>
        <begin position="96"/>
        <end position="122"/>
    </location>
</feature>
<feature type="transmembrane region" description="Helical" evidence="2">
    <location>
        <begin position="63"/>
        <end position="84"/>
    </location>
</feature>
<reference evidence="4" key="1">
    <citation type="journal article" date="2019" name="Int. J. Syst. Evol. Microbiol.">
        <title>The Global Catalogue of Microorganisms (GCM) 10K type strain sequencing project: providing services to taxonomists for standard genome sequencing and annotation.</title>
        <authorList>
            <consortium name="The Broad Institute Genomics Platform"/>
            <consortium name="The Broad Institute Genome Sequencing Center for Infectious Disease"/>
            <person name="Wu L."/>
            <person name="Ma J."/>
        </authorList>
    </citation>
    <scope>NUCLEOTIDE SEQUENCE [LARGE SCALE GENOMIC DNA]</scope>
    <source>
        <strain evidence="4">CCM 8895</strain>
    </source>
</reference>
<name>A0ABW1UX86_9LACO</name>
<evidence type="ECO:0000313" key="3">
    <source>
        <dbReference type="EMBL" id="MFC6324053.1"/>
    </source>
</evidence>
<feature type="compositionally biased region" description="Basic and acidic residues" evidence="1">
    <location>
        <begin position="113"/>
        <end position="122"/>
    </location>
</feature>
<evidence type="ECO:0000313" key="4">
    <source>
        <dbReference type="Proteomes" id="UP001596186"/>
    </source>
</evidence>
<keyword evidence="2" id="KW-1133">Transmembrane helix</keyword>
<proteinExistence type="predicted"/>
<dbReference type="Proteomes" id="UP001596186">
    <property type="component" value="Unassembled WGS sequence"/>
</dbReference>